<keyword evidence="6" id="KW-0472">Membrane</keyword>
<organism evidence="8 9">
    <name type="scientific">Actinomadura barringtoniae</name>
    <dbReference type="NCBI Taxonomy" id="1427535"/>
    <lineage>
        <taxon>Bacteria</taxon>
        <taxon>Bacillati</taxon>
        <taxon>Actinomycetota</taxon>
        <taxon>Actinomycetes</taxon>
        <taxon>Streptosporangiales</taxon>
        <taxon>Thermomonosporaceae</taxon>
        <taxon>Actinomadura</taxon>
    </lineage>
</organism>
<dbReference type="CDD" id="cd14014">
    <property type="entry name" value="STKc_PknB_like"/>
    <property type="match status" value="1"/>
</dbReference>
<evidence type="ECO:0000313" key="8">
    <source>
        <dbReference type="EMBL" id="MBO2451747.1"/>
    </source>
</evidence>
<name>A0A939T9T7_9ACTN</name>
<feature type="domain" description="Protein kinase" evidence="7">
    <location>
        <begin position="15"/>
        <end position="264"/>
    </location>
</feature>
<dbReference type="SUPFAM" id="SSF56112">
    <property type="entry name" value="Protein kinase-like (PK-like)"/>
    <property type="match status" value="1"/>
</dbReference>
<evidence type="ECO:0000256" key="2">
    <source>
        <dbReference type="ARBA" id="ARBA00022741"/>
    </source>
</evidence>
<dbReference type="InterPro" id="IPR000719">
    <property type="entry name" value="Prot_kinase_dom"/>
</dbReference>
<evidence type="ECO:0000256" key="6">
    <source>
        <dbReference type="SAM" id="Phobius"/>
    </source>
</evidence>
<feature type="region of interest" description="Disordered" evidence="5">
    <location>
        <begin position="515"/>
        <end position="550"/>
    </location>
</feature>
<reference evidence="8" key="1">
    <citation type="submission" date="2021-03" db="EMBL/GenBank/DDBJ databases">
        <authorList>
            <person name="Kanchanasin P."/>
            <person name="Saeng-In P."/>
            <person name="Phongsopitanun W."/>
            <person name="Yuki M."/>
            <person name="Kudo T."/>
            <person name="Ohkuma M."/>
            <person name="Tanasupawat S."/>
        </authorList>
    </citation>
    <scope>NUCLEOTIDE SEQUENCE</scope>
    <source>
        <strain evidence="8">GKU 128</strain>
    </source>
</reference>
<feature type="compositionally biased region" description="Low complexity" evidence="5">
    <location>
        <begin position="326"/>
        <end position="336"/>
    </location>
</feature>
<evidence type="ECO:0000256" key="5">
    <source>
        <dbReference type="SAM" id="MobiDB-lite"/>
    </source>
</evidence>
<feature type="compositionally biased region" description="Low complexity" evidence="5">
    <location>
        <begin position="442"/>
        <end position="478"/>
    </location>
</feature>
<dbReference type="PANTHER" id="PTHR43289">
    <property type="entry name" value="MITOGEN-ACTIVATED PROTEIN KINASE KINASE KINASE 20-RELATED"/>
    <property type="match status" value="1"/>
</dbReference>
<dbReference type="PROSITE" id="PS00108">
    <property type="entry name" value="PROTEIN_KINASE_ST"/>
    <property type="match status" value="1"/>
</dbReference>
<keyword evidence="1" id="KW-0808">Transferase</keyword>
<keyword evidence="4" id="KW-0067">ATP-binding</keyword>
<keyword evidence="6" id="KW-1133">Transmembrane helix</keyword>
<protein>
    <submittedName>
        <fullName evidence="8">Serine/threonine protein kinase</fullName>
    </submittedName>
</protein>
<dbReference type="Gene3D" id="1.10.510.10">
    <property type="entry name" value="Transferase(Phosphotransferase) domain 1"/>
    <property type="match status" value="1"/>
</dbReference>
<dbReference type="Proteomes" id="UP000669179">
    <property type="component" value="Unassembled WGS sequence"/>
</dbReference>
<feature type="compositionally biased region" description="Low complexity" evidence="5">
    <location>
        <begin position="516"/>
        <end position="533"/>
    </location>
</feature>
<dbReference type="AlphaFoldDB" id="A0A939T9T7"/>
<gene>
    <name evidence="8" type="ORF">J4573_31980</name>
</gene>
<keyword evidence="9" id="KW-1185">Reference proteome</keyword>
<comment type="caution">
    <text evidence="8">The sequence shown here is derived from an EMBL/GenBank/DDBJ whole genome shotgun (WGS) entry which is preliminary data.</text>
</comment>
<dbReference type="GO" id="GO:0004674">
    <property type="term" value="F:protein serine/threonine kinase activity"/>
    <property type="evidence" value="ECO:0007669"/>
    <property type="project" value="UniProtKB-KW"/>
</dbReference>
<accession>A0A939T9T7</accession>
<feature type="region of interest" description="Disordered" evidence="5">
    <location>
        <begin position="412"/>
        <end position="483"/>
    </location>
</feature>
<dbReference type="GO" id="GO:0005524">
    <property type="term" value="F:ATP binding"/>
    <property type="evidence" value="ECO:0007669"/>
    <property type="project" value="UniProtKB-KW"/>
</dbReference>
<dbReference type="InterPro" id="IPR008271">
    <property type="entry name" value="Ser/Thr_kinase_AS"/>
</dbReference>
<feature type="region of interest" description="Disordered" evidence="5">
    <location>
        <begin position="348"/>
        <end position="384"/>
    </location>
</feature>
<feature type="compositionally biased region" description="Low complexity" evidence="5">
    <location>
        <begin position="348"/>
        <end position="358"/>
    </location>
</feature>
<proteinExistence type="predicted"/>
<feature type="compositionally biased region" description="Polar residues" evidence="5">
    <location>
        <begin position="534"/>
        <end position="543"/>
    </location>
</feature>
<dbReference type="Pfam" id="PF00069">
    <property type="entry name" value="Pkinase"/>
    <property type="match status" value="1"/>
</dbReference>
<feature type="transmembrane region" description="Helical" evidence="6">
    <location>
        <begin position="387"/>
        <end position="407"/>
    </location>
</feature>
<dbReference type="PANTHER" id="PTHR43289:SF34">
    <property type="entry name" value="SERINE_THREONINE-PROTEIN KINASE YBDM-RELATED"/>
    <property type="match status" value="1"/>
</dbReference>
<sequence length="572" mass="58452">MEALRPTDPRRLGEYEVEGRLGVGGQGVVYLGRTPEGTPVAIKLLHPGLTEDAEVKSRFVREAGAAQQVARFCTAQILDVNVDDDQPYVVSEYVPGPSLRHLVSEQGPITGADLERLAIGMATALTAIHRAGIVHRDFKPANVLIGPDGPRVIDFGIARALDVTATQTGGQPVGTPSYMSPEQLDGRAADPAMDVFAFAATLVFAANGTPPFGQDTIPAVVARILHRDPELGDLSGTLREAAAACLAKDPADRPTSQELLLVLLGQGPAPARTENALSMLNAGKAAAGDAGRTRAEPAATAAQAAGHASASETSPSLRDAREARNARAAVDPTGSRAAAAGAASAVAARPRAAAAHSAGPPPDLTSPRDPAGDTQAPRPRSGARKRAVILGAAVIIALLAIGIPLGIRTQDQHQPMSKASAGQPGDVPSVPADGSDPSARPTSSKSSRPAGTSSSPTPTSSSPRPTRSTPTTPGKPTGEPVYGTLETQHYGVDLGPGHWGSHSFSIRATGGPVKWTSSTSGPVSAPASGSVAADSQSEVTVTQDPDAPTTGDATLTLQGEKNTITITIHWTP</sequence>
<dbReference type="PROSITE" id="PS50011">
    <property type="entry name" value="PROTEIN_KINASE_DOM"/>
    <property type="match status" value="1"/>
</dbReference>
<evidence type="ECO:0000256" key="3">
    <source>
        <dbReference type="ARBA" id="ARBA00022777"/>
    </source>
</evidence>
<dbReference type="RefSeq" id="WP_208259654.1">
    <property type="nucleotide sequence ID" value="NZ_JAGEOJ010000014.1"/>
</dbReference>
<keyword evidence="3 8" id="KW-0418">Kinase</keyword>
<keyword evidence="2" id="KW-0547">Nucleotide-binding</keyword>
<dbReference type="InterPro" id="IPR011009">
    <property type="entry name" value="Kinase-like_dom_sf"/>
</dbReference>
<evidence type="ECO:0000259" key="7">
    <source>
        <dbReference type="PROSITE" id="PS50011"/>
    </source>
</evidence>
<keyword evidence="6" id="KW-0812">Transmembrane</keyword>
<keyword evidence="8" id="KW-0723">Serine/threonine-protein kinase</keyword>
<dbReference type="Gene3D" id="3.30.200.20">
    <property type="entry name" value="Phosphorylase Kinase, domain 1"/>
    <property type="match status" value="1"/>
</dbReference>
<evidence type="ECO:0000256" key="4">
    <source>
        <dbReference type="ARBA" id="ARBA00022840"/>
    </source>
</evidence>
<feature type="compositionally biased region" description="Low complexity" evidence="5">
    <location>
        <begin position="296"/>
        <end position="312"/>
    </location>
</feature>
<feature type="region of interest" description="Disordered" evidence="5">
    <location>
        <begin position="288"/>
        <end position="336"/>
    </location>
</feature>
<evidence type="ECO:0000256" key="1">
    <source>
        <dbReference type="ARBA" id="ARBA00022679"/>
    </source>
</evidence>
<evidence type="ECO:0000313" key="9">
    <source>
        <dbReference type="Proteomes" id="UP000669179"/>
    </source>
</evidence>
<dbReference type="EMBL" id="JAGEOJ010000014">
    <property type="protein sequence ID" value="MBO2451747.1"/>
    <property type="molecule type" value="Genomic_DNA"/>
</dbReference>